<evidence type="ECO:0000313" key="6">
    <source>
        <dbReference type="EMBL" id="MCM3713845.1"/>
    </source>
</evidence>
<dbReference type="Pfam" id="PF03466">
    <property type="entry name" value="LysR_substrate"/>
    <property type="match status" value="1"/>
</dbReference>
<dbReference type="InterPro" id="IPR000847">
    <property type="entry name" value="LysR_HTH_N"/>
</dbReference>
<reference evidence="6" key="1">
    <citation type="submission" date="2022-05" db="EMBL/GenBank/DDBJ databases">
        <title>Comparative Genomics of Spacecraft Associated Microbes.</title>
        <authorList>
            <person name="Tran M.T."/>
            <person name="Wright A."/>
            <person name="Seuylemezian A."/>
            <person name="Eisen J."/>
            <person name="Coil D."/>
        </authorList>
    </citation>
    <scope>NUCLEOTIDE SEQUENCE</scope>
    <source>
        <strain evidence="6">214.1.1</strain>
    </source>
</reference>
<name>A0A9X2DQ58_9BACI</name>
<keyword evidence="7" id="KW-1185">Reference proteome</keyword>
<evidence type="ECO:0000313" key="7">
    <source>
        <dbReference type="Proteomes" id="UP001139179"/>
    </source>
</evidence>
<dbReference type="Pfam" id="PF00126">
    <property type="entry name" value="HTH_1"/>
    <property type="match status" value="1"/>
</dbReference>
<evidence type="ECO:0000256" key="4">
    <source>
        <dbReference type="ARBA" id="ARBA00023163"/>
    </source>
</evidence>
<organism evidence="6 7">
    <name type="scientific">Halalkalibacter oceani</name>
    <dbReference type="NCBI Taxonomy" id="1653776"/>
    <lineage>
        <taxon>Bacteria</taxon>
        <taxon>Bacillati</taxon>
        <taxon>Bacillota</taxon>
        <taxon>Bacilli</taxon>
        <taxon>Bacillales</taxon>
        <taxon>Bacillaceae</taxon>
        <taxon>Halalkalibacter</taxon>
    </lineage>
</organism>
<evidence type="ECO:0000256" key="3">
    <source>
        <dbReference type="ARBA" id="ARBA00023125"/>
    </source>
</evidence>
<evidence type="ECO:0000259" key="5">
    <source>
        <dbReference type="PROSITE" id="PS50931"/>
    </source>
</evidence>
<gene>
    <name evidence="6" type="ORF">M3202_07085</name>
</gene>
<protein>
    <submittedName>
        <fullName evidence="6">LysR family transcriptional regulator</fullName>
    </submittedName>
</protein>
<dbReference type="AlphaFoldDB" id="A0A9X2DQ58"/>
<dbReference type="SUPFAM" id="SSF53850">
    <property type="entry name" value="Periplasmic binding protein-like II"/>
    <property type="match status" value="1"/>
</dbReference>
<dbReference type="InterPro" id="IPR005119">
    <property type="entry name" value="LysR_subst-bd"/>
</dbReference>
<dbReference type="InterPro" id="IPR036388">
    <property type="entry name" value="WH-like_DNA-bd_sf"/>
</dbReference>
<dbReference type="Proteomes" id="UP001139179">
    <property type="component" value="Unassembled WGS sequence"/>
</dbReference>
<dbReference type="EMBL" id="JAMBOL010000004">
    <property type="protein sequence ID" value="MCM3713845.1"/>
    <property type="molecule type" value="Genomic_DNA"/>
</dbReference>
<dbReference type="GO" id="GO:0003700">
    <property type="term" value="F:DNA-binding transcription factor activity"/>
    <property type="evidence" value="ECO:0007669"/>
    <property type="project" value="InterPro"/>
</dbReference>
<keyword evidence="4" id="KW-0804">Transcription</keyword>
<dbReference type="Gene3D" id="3.40.190.290">
    <property type="match status" value="1"/>
</dbReference>
<dbReference type="RefSeq" id="WP_251222651.1">
    <property type="nucleotide sequence ID" value="NZ_JAMBOL010000004.1"/>
</dbReference>
<accession>A0A9X2DQ58</accession>
<evidence type="ECO:0000256" key="1">
    <source>
        <dbReference type="ARBA" id="ARBA00009437"/>
    </source>
</evidence>
<keyword evidence="2" id="KW-0805">Transcription regulation</keyword>
<dbReference type="InterPro" id="IPR036390">
    <property type="entry name" value="WH_DNA-bd_sf"/>
</dbReference>
<dbReference type="Gene3D" id="1.10.10.10">
    <property type="entry name" value="Winged helix-like DNA-binding domain superfamily/Winged helix DNA-binding domain"/>
    <property type="match status" value="1"/>
</dbReference>
<dbReference type="GO" id="GO:0000976">
    <property type="term" value="F:transcription cis-regulatory region binding"/>
    <property type="evidence" value="ECO:0007669"/>
    <property type="project" value="TreeGrafter"/>
</dbReference>
<keyword evidence="3" id="KW-0238">DNA-binding</keyword>
<evidence type="ECO:0000256" key="2">
    <source>
        <dbReference type="ARBA" id="ARBA00023015"/>
    </source>
</evidence>
<dbReference type="PROSITE" id="PS50931">
    <property type="entry name" value="HTH_LYSR"/>
    <property type="match status" value="1"/>
</dbReference>
<comment type="caution">
    <text evidence="6">The sequence shown here is derived from an EMBL/GenBank/DDBJ whole genome shotgun (WGS) entry which is preliminary data.</text>
</comment>
<feature type="domain" description="HTH lysR-type" evidence="5">
    <location>
        <begin position="1"/>
        <end position="58"/>
    </location>
</feature>
<dbReference type="SUPFAM" id="SSF46785">
    <property type="entry name" value="Winged helix' DNA-binding domain"/>
    <property type="match status" value="1"/>
</dbReference>
<comment type="similarity">
    <text evidence="1">Belongs to the LysR transcriptional regulatory family.</text>
</comment>
<sequence>MNLQQLDIYYRFCQSKNVTKVARAMKLKQPTVSFHLKKLRESLGVILYEQKGEEIVLTSAGSMLYQYAEKILLLVSEAERVMKDYQSYKRGELQIGASTIPASYLLPPICSQFHVKRPNVQITLHVHSAPTIIKMVEAKQVDFGIVSIQPLQHSLLLCKAIVPDRLVFVHSPEHPLAEKEQITLEDIEQVPIYIHQSGSTRQIIDKWAEREKLDLHIQMELTSIEAIKQMVILGTGATILSERAVEEEVKQNKLAVRPLPNFIHDRSISVIYRHDRPISPLMQEFMTDVFRSV</sequence>
<proteinExistence type="inferred from homology"/>
<dbReference type="PANTHER" id="PTHR30126">
    <property type="entry name" value="HTH-TYPE TRANSCRIPTIONAL REGULATOR"/>
    <property type="match status" value="1"/>
</dbReference>
<dbReference type="PANTHER" id="PTHR30126:SF39">
    <property type="entry name" value="HTH-TYPE TRANSCRIPTIONAL REGULATOR CYSL"/>
    <property type="match status" value="1"/>
</dbReference>